<evidence type="ECO:0000313" key="2">
    <source>
        <dbReference type="WBParaSite" id="PSAMB.scaffold57size91771.g1459.t1"/>
    </source>
</evidence>
<sequence length="148" mass="16858">MEESTTLTESLTEHSFPITDASPTSLEFRDARIRGPKRKWVGWDFFEYARDDDAHKVDYQEFQASVRRKAEEEVVLYSSLTRLETDHSENRPTPNLPIELVKKIDDLIALFFALPNISLNAVDSSEFKGLMSAACPGYPIKSRKTVTS</sequence>
<name>A0A914WXL8_9BILA</name>
<organism evidence="1 2">
    <name type="scientific">Plectus sambesii</name>
    <dbReference type="NCBI Taxonomy" id="2011161"/>
    <lineage>
        <taxon>Eukaryota</taxon>
        <taxon>Metazoa</taxon>
        <taxon>Ecdysozoa</taxon>
        <taxon>Nematoda</taxon>
        <taxon>Chromadorea</taxon>
        <taxon>Plectida</taxon>
        <taxon>Plectina</taxon>
        <taxon>Plectoidea</taxon>
        <taxon>Plectidae</taxon>
        <taxon>Plectus</taxon>
    </lineage>
</organism>
<accession>A0A914WXL8</accession>
<evidence type="ECO:0000313" key="1">
    <source>
        <dbReference type="Proteomes" id="UP000887566"/>
    </source>
</evidence>
<protein>
    <submittedName>
        <fullName evidence="2">Uncharacterized protein</fullName>
    </submittedName>
</protein>
<dbReference type="Proteomes" id="UP000887566">
    <property type="component" value="Unplaced"/>
</dbReference>
<dbReference type="WBParaSite" id="PSAMB.scaffold57size91771.g1459.t1">
    <property type="protein sequence ID" value="PSAMB.scaffold57size91771.g1459.t1"/>
    <property type="gene ID" value="PSAMB.scaffold57size91771.g1459"/>
</dbReference>
<proteinExistence type="predicted"/>
<keyword evidence="1" id="KW-1185">Reference proteome</keyword>
<reference evidence="2" key="1">
    <citation type="submission" date="2022-11" db="UniProtKB">
        <authorList>
            <consortium name="WormBaseParasite"/>
        </authorList>
    </citation>
    <scope>IDENTIFICATION</scope>
</reference>
<dbReference type="AlphaFoldDB" id="A0A914WXL8"/>